<feature type="modified residue" description="N6-(pyridoxal phosphate)lysine" evidence="5">
    <location>
        <position position="114"/>
    </location>
</feature>
<feature type="domain" description="Tryptophan synthase beta chain-like PALP" evidence="6">
    <location>
        <begin position="100"/>
        <end position="348"/>
    </location>
</feature>
<evidence type="ECO:0000256" key="2">
    <source>
        <dbReference type="ARBA" id="ARBA00005517"/>
    </source>
</evidence>
<evidence type="ECO:0000259" key="7">
    <source>
        <dbReference type="Pfam" id="PF14821"/>
    </source>
</evidence>
<dbReference type="GO" id="GO:0009088">
    <property type="term" value="P:threonine biosynthetic process"/>
    <property type="evidence" value="ECO:0007669"/>
    <property type="project" value="UniProtKB-UniRule"/>
</dbReference>
<evidence type="ECO:0000256" key="5">
    <source>
        <dbReference type="PIRSR" id="PIRSR604450-51"/>
    </source>
</evidence>
<dbReference type="GO" id="GO:0004795">
    <property type="term" value="F:threonine synthase activity"/>
    <property type="evidence" value="ECO:0007669"/>
    <property type="project" value="UniProtKB-UniRule"/>
</dbReference>
<dbReference type="STRING" id="573413.Spirs_0883"/>
<keyword evidence="8" id="KW-0456">Lyase</keyword>
<name>E1RCD7_SEDSS</name>
<evidence type="ECO:0000313" key="9">
    <source>
        <dbReference type="Proteomes" id="UP000002318"/>
    </source>
</evidence>
<evidence type="ECO:0000313" key="8">
    <source>
        <dbReference type="EMBL" id="ADK80017.1"/>
    </source>
</evidence>
<sequence>MAEITYHSTRDAAREAIPFSQAVVRGIAPDGGLYVPSSFPGLDITDPQLAALDYEGLAEKVLSLLITDFSKEELSSCVHRAYGSGFRHPGVAPIHSCGNVHFIELYHGPTLAFKDMALSILPHVLTTAAGKLGIDDTIVILTATSGDTGKAALEGFADVPGTQIVVFYPTDGVSEVQKRQMTTQEGANTHVVGITGNFDDAQNGVKAIFADGKIRERIARRGYRFSSANSINPGRLLPQIVYYINGYLELVRRNTILPGEKVHVVVPTGNFGNILAAWYARHMGLPVGRFICASNSNNVLTDFMRTGRYSLDRRFSPTISPSMDILISSNLERFLYELADRDPAKVVSLMSDLKNDGVYEIDRTMMKNMADFYGGFADDTATVSAIEELYRTYGYVVDTHTAVGYRVYQDFLRETGDDRPVLLASTASPFKFSRSVAEAVGVPVEGKSDFELIDLLAERCCLDIPAPIRGIADRSIRHPETCKKDEMARVVEELLS</sequence>
<dbReference type="AlphaFoldDB" id="E1RCD7"/>
<accession>E1RCD7</accession>
<dbReference type="KEGG" id="ssm:Spirs_0883"/>
<dbReference type="Pfam" id="PF14821">
    <property type="entry name" value="Thr_synth_N"/>
    <property type="match status" value="1"/>
</dbReference>
<dbReference type="GO" id="GO:0005737">
    <property type="term" value="C:cytoplasm"/>
    <property type="evidence" value="ECO:0007669"/>
    <property type="project" value="TreeGrafter"/>
</dbReference>
<comment type="similarity">
    <text evidence="2">Belongs to the threonine synthase family.</text>
</comment>
<dbReference type="InterPro" id="IPR001926">
    <property type="entry name" value="TrpB-like_PALP"/>
</dbReference>
<keyword evidence="3 5" id="KW-0663">Pyridoxal phosphate</keyword>
<dbReference type="Proteomes" id="UP000002318">
    <property type="component" value="Chromosome"/>
</dbReference>
<dbReference type="Pfam" id="PF24857">
    <property type="entry name" value="THR4_C"/>
    <property type="match status" value="1"/>
</dbReference>
<dbReference type="InterPro" id="IPR029144">
    <property type="entry name" value="Thr_synth_N"/>
</dbReference>
<evidence type="ECO:0000256" key="3">
    <source>
        <dbReference type="ARBA" id="ARBA00022898"/>
    </source>
</evidence>
<dbReference type="EC" id="4.2.3.1" evidence="4"/>
<dbReference type="eggNOG" id="COG0498">
    <property type="taxonomic scope" value="Bacteria"/>
</dbReference>
<dbReference type="Pfam" id="PF00291">
    <property type="entry name" value="PALP"/>
    <property type="match status" value="1"/>
</dbReference>
<dbReference type="PANTHER" id="PTHR43515:SF1">
    <property type="entry name" value="THREONINE SYNTHASE-LIKE 1"/>
    <property type="match status" value="1"/>
</dbReference>
<reference evidence="9" key="1">
    <citation type="journal article" date="2010" name="Stand. Genomic Sci.">
        <title>Complete genome sequence of Spirochaeta smaragdinae type strain (SEBR 4228).</title>
        <authorList>
            <person name="Mavromatis K."/>
            <person name="Yasawong M."/>
            <person name="Chertkov O."/>
            <person name="Lapidus A."/>
            <person name="Lucas S."/>
            <person name="Nolan M."/>
            <person name="Del Rio T.G."/>
            <person name="Tice H."/>
            <person name="Cheng J.F."/>
            <person name="Pitluck S."/>
            <person name="Liolios K."/>
            <person name="Ivanova N."/>
            <person name="Tapia R."/>
            <person name="Han C."/>
            <person name="Bruce D."/>
            <person name="Goodwin L."/>
            <person name="Pati A."/>
            <person name="Chen A."/>
            <person name="Palaniappan K."/>
            <person name="Land M."/>
            <person name="Hauser L."/>
            <person name="Chang Y.J."/>
            <person name="Jeffries C.D."/>
            <person name="Detter J.C."/>
            <person name="Rohde M."/>
            <person name="Brambilla E."/>
            <person name="Spring S."/>
            <person name="Goker M."/>
            <person name="Sikorski J."/>
            <person name="Woyke T."/>
            <person name="Bristow J."/>
            <person name="Eisen J.A."/>
            <person name="Markowitz V."/>
            <person name="Hugenholtz P."/>
            <person name="Klenk H.P."/>
            <person name="Kyrpides N.C."/>
        </authorList>
    </citation>
    <scope>NUCLEOTIDE SEQUENCE [LARGE SCALE GENOMIC DNA]</scope>
    <source>
        <strain evidence="9">DSM 11293 / JCM 15392 / SEBR 4228</strain>
    </source>
</reference>
<dbReference type="RefSeq" id="WP_013253481.1">
    <property type="nucleotide sequence ID" value="NC_014364.1"/>
</dbReference>
<comment type="cofactor">
    <cofactor evidence="1 5">
        <name>pyridoxal 5'-phosphate</name>
        <dbReference type="ChEBI" id="CHEBI:597326"/>
    </cofactor>
</comment>
<gene>
    <name evidence="8" type="ordered locus">Spirs_0883</name>
</gene>
<dbReference type="CDD" id="cd01560">
    <property type="entry name" value="Thr-synth_2"/>
    <property type="match status" value="1"/>
</dbReference>
<organism evidence="8 9">
    <name type="scientific">Sediminispirochaeta smaragdinae (strain DSM 11293 / JCM 15392 / SEBR 4228)</name>
    <name type="common">Spirochaeta smaragdinae</name>
    <dbReference type="NCBI Taxonomy" id="573413"/>
    <lineage>
        <taxon>Bacteria</taxon>
        <taxon>Pseudomonadati</taxon>
        <taxon>Spirochaetota</taxon>
        <taxon>Spirochaetia</taxon>
        <taxon>Spirochaetales</taxon>
        <taxon>Spirochaetaceae</taxon>
        <taxon>Sediminispirochaeta</taxon>
    </lineage>
</organism>
<proteinExistence type="inferred from homology"/>
<dbReference type="InterPro" id="IPR037158">
    <property type="entry name" value="Thr_synth_N_sf"/>
</dbReference>
<evidence type="ECO:0000259" key="6">
    <source>
        <dbReference type="Pfam" id="PF00291"/>
    </source>
</evidence>
<dbReference type="Gene3D" id="3.40.50.1100">
    <property type="match status" value="2"/>
</dbReference>
<dbReference type="InterPro" id="IPR036052">
    <property type="entry name" value="TrpB-like_PALP_sf"/>
</dbReference>
<dbReference type="InterPro" id="IPR004450">
    <property type="entry name" value="Thr_synthase-like"/>
</dbReference>
<dbReference type="PANTHER" id="PTHR43515">
    <property type="entry name" value="THREONINE SYNTHASE-LIKE 1"/>
    <property type="match status" value="1"/>
</dbReference>
<dbReference type="EMBL" id="CP002116">
    <property type="protein sequence ID" value="ADK80017.1"/>
    <property type="molecule type" value="Genomic_DNA"/>
</dbReference>
<dbReference type="NCBIfam" id="TIGR00260">
    <property type="entry name" value="thrC"/>
    <property type="match status" value="1"/>
</dbReference>
<dbReference type="Gene3D" id="3.90.1380.10">
    <property type="entry name" value="Threonine synthase, N-terminal domain"/>
    <property type="match status" value="1"/>
</dbReference>
<dbReference type="SUPFAM" id="SSF53686">
    <property type="entry name" value="Tryptophan synthase beta subunit-like PLP-dependent enzymes"/>
    <property type="match status" value="1"/>
</dbReference>
<evidence type="ECO:0000256" key="4">
    <source>
        <dbReference type="NCBIfam" id="TIGR00260"/>
    </source>
</evidence>
<feature type="domain" description="Threonine synthase N-terminal" evidence="7">
    <location>
        <begin position="6"/>
        <end position="82"/>
    </location>
</feature>
<protein>
    <recommendedName>
        <fullName evidence="4">Threonine synthase</fullName>
        <ecNumber evidence="4">4.2.3.1</ecNumber>
    </recommendedName>
</protein>
<keyword evidence="9" id="KW-1185">Reference proteome</keyword>
<dbReference type="OrthoDB" id="9763107at2"/>
<dbReference type="HOGENOM" id="CLU_015170_3_1_12"/>
<evidence type="ECO:0000256" key="1">
    <source>
        <dbReference type="ARBA" id="ARBA00001933"/>
    </source>
</evidence>